<evidence type="ECO:0000256" key="7">
    <source>
        <dbReference type="SAM" id="Phobius"/>
    </source>
</evidence>
<dbReference type="Pfam" id="PF20730">
    <property type="entry name" value="YetF_N"/>
    <property type="match status" value="1"/>
</dbReference>
<keyword evidence="6 7" id="KW-0472">Membrane</keyword>
<evidence type="ECO:0000256" key="1">
    <source>
        <dbReference type="ARBA" id="ARBA00004651"/>
    </source>
</evidence>
<feature type="transmembrane region" description="Helical" evidence="7">
    <location>
        <begin position="41"/>
        <end position="62"/>
    </location>
</feature>
<proteinExistence type="inferred from homology"/>
<feature type="domain" description="YetF C-terminal" evidence="8">
    <location>
        <begin position="88"/>
        <end position="156"/>
    </location>
</feature>
<comment type="similarity">
    <text evidence="2">Belongs to the UPF0702 family.</text>
</comment>
<keyword evidence="5 7" id="KW-1133">Transmembrane helix</keyword>
<dbReference type="PANTHER" id="PTHR34582">
    <property type="entry name" value="UPF0702 TRANSMEMBRANE PROTEIN YCAP"/>
    <property type="match status" value="1"/>
</dbReference>
<feature type="domain" description="YetF-like N-terminal transmembrane" evidence="9">
    <location>
        <begin position="17"/>
        <end position="82"/>
    </location>
</feature>
<gene>
    <name evidence="10" type="ORF">AVDCRST_MAG46-2613</name>
</gene>
<comment type="subcellular location">
    <subcellularLocation>
        <location evidence="1">Cell membrane</location>
        <topology evidence="1">Multi-pass membrane protein</topology>
    </subcellularLocation>
</comment>
<dbReference type="AlphaFoldDB" id="A0A6J4M7D2"/>
<sequence>MWFDRASDLIRIVVVGVCAYAALVAILRVSGKRTLSKLNAFDFVVTVALGSSLATILLSTSVSFVDGVVALCLLVGLQAVVALVSTRVPVVERLVKSEPALLVVHGVMREGVMRSQRVSPEEVRQAVRSSGQGGLEQVAAVVLETDGRLSIIPASSLGSGNALTHVKGWDAGG</sequence>
<evidence type="ECO:0000256" key="3">
    <source>
        <dbReference type="ARBA" id="ARBA00022475"/>
    </source>
</evidence>
<dbReference type="InterPro" id="IPR023090">
    <property type="entry name" value="UPF0702_alpha/beta_dom_sf"/>
</dbReference>
<evidence type="ECO:0000256" key="2">
    <source>
        <dbReference type="ARBA" id="ARBA00006448"/>
    </source>
</evidence>
<evidence type="ECO:0000259" key="8">
    <source>
        <dbReference type="Pfam" id="PF04239"/>
    </source>
</evidence>
<feature type="transmembrane region" description="Helical" evidence="7">
    <location>
        <begin position="68"/>
        <end position="86"/>
    </location>
</feature>
<dbReference type="PANTHER" id="PTHR34582:SF6">
    <property type="entry name" value="UPF0702 TRANSMEMBRANE PROTEIN YCAP"/>
    <property type="match status" value="1"/>
</dbReference>
<evidence type="ECO:0008006" key="11">
    <source>
        <dbReference type="Google" id="ProtNLM"/>
    </source>
</evidence>
<evidence type="ECO:0000256" key="6">
    <source>
        <dbReference type="ARBA" id="ARBA00023136"/>
    </source>
</evidence>
<dbReference type="Pfam" id="PF04239">
    <property type="entry name" value="DUF421"/>
    <property type="match status" value="1"/>
</dbReference>
<evidence type="ECO:0000256" key="4">
    <source>
        <dbReference type="ARBA" id="ARBA00022692"/>
    </source>
</evidence>
<protein>
    <recommendedName>
        <fullName evidence="11">DUF421 domain-containing protein</fullName>
    </recommendedName>
</protein>
<dbReference type="InterPro" id="IPR048454">
    <property type="entry name" value="YetF_N"/>
</dbReference>
<name>A0A6J4M7D2_9ACTN</name>
<keyword evidence="4 7" id="KW-0812">Transmembrane</keyword>
<dbReference type="GO" id="GO:0005886">
    <property type="term" value="C:plasma membrane"/>
    <property type="evidence" value="ECO:0007669"/>
    <property type="project" value="UniProtKB-SubCell"/>
</dbReference>
<dbReference type="InterPro" id="IPR007353">
    <property type="entry name" value="DUF421"/>
</dbReference>
<evidence type="ECO:0000259" key="9">
    <source>
        <dbReference type="Pfam" id="PF20730"/>
    </source>
</evidence>
<evidence type="ECO:0000313" key="10">
    <source>
        <dbReference type="EMBL" id="CAA9351410.1"/>
    </source>
</evidence>
<dbReference type="Gene3D" id="3.30.240.20">
    <property type="entry name" value="bsu07140 like domains"/>
    <property type="match status" value="1"/>
</dbReference>
<evidence type="ECO:0000256" key="5">
    <source>
        <dbReference type="ARBA" id="ARBA00022989"/>
    </source>
</evidence>
<organism evidence="10">
    <name type="scientific">uncultured Nocardioidaceae bacterium</name>
    <dbReference type="NCBI Taxonomy" id="253824"/>
    <lineage>
        <taxon>Bacteria</taxon>
        <taxon>Bacillati</taxon>
        <taxon>Actinomycetota</taxon>
        <taxon>Actinomycetes</taxon>
        <taxon>Propionibacteriales</taxon>
        <taxon>Nocardioidaceae</taxon>
        <taxon>environmental samples</taxon>
    </lineage>
</organism>
<accession>A0A6J4M7D2</accession>
<feature type="transmembrane region" description="Helical" evidence="7">
    <location>
        <begin position="12"/>
        <end position="29"/>
    </location>
</feature>
<dbReference type="EMBL" id="CADCUD010000176">
    <property type="protein sequence ID" value="CAA9351410.1"/>
    <property type="molecule type" value="Genomic_DNA"/>
</dbReference>
<reference evidence="10" key="1">
    <citation type="submission" date="2020-02" db="EMBL/GenBank/DDBJ databases">
        <authorList>
            <person name="Meier V. D."/>
        </authorList>
    </citation>
    <scope>NUCLEOTIDE SEQUENCE</scope>
    <source>
        <strain evidence="10">AVDCRST_MAG46</strain>
    </source>
</reference>
<keyword evidence="3" id="KW-1003">Cell membrane</keyword>